<evidence type="ECO:0000256" key="1">
    <source>
        <dbReference type="ARBA" id="ARBA00004613"/>
    </source>
</evidence>
<dbReference type="AlphaFoldDB" id="A0A022RY81"/>
<keyword evidence="3 6" id="KW-0713">Self-incompatibility</keyword>
<keyword evidence="8" id="KW-1185">Reference proteome</keyword>
<evidence type="ECO:0000256" key="4">
    <source>
        <dbReference type="ARBA" id="ARBA00022525"/>
    </source>
</evidence>
<evidence type="ECO:0000256" key="3">
    <source>
        <dbReference type="ARBA" id="ARBA00022471"/>
    </source>
</evidence>
<dbReference type="Proteomes" id="UP000030748">
    <property type="component" value="Unassembled WGS sequence"/>
</dbReference>
<comment type="similarity">
    <text evidence="2 6">Belongs to the plant self-incompatibility (S1) protein family.</text>
</comment>
<dbReference type="GO" id="GO:0060320">
    <property type="term" value="P:rejection of self pollen"/>
    <property type="evidence" value="ECO:0007669"/>
    <property type="project" value="UniProtKB-KW"/>
</dbReference>
<accession>A0A022RY81</accession>
<dbReference type="GO" id="GO:0005576">
    <property type="term" value="C:extracellular region"/>
    <property type="evidence" value="ECO:0007669"/>
    <property type="project" value="UniProtKB-SubCell"/>
</dbReference>
<dbReference type="InterPro" id="IPR010264">
    <property type="entry name" value="Self-incomp_S1"/>
</dbReference>
<evidence type="ECO:0000256" key="2">
    <source>
        <dbReference type="ARBA" id="ARBA00005581"/>
    </source>
</evidence>
<gene>
    <name evidence="7" type="ORF">MIMGU_mgv1a021042mg</name>
</gene>
<dbReference type="Pfam" id="PF05938">
    <property type="entry name" value="Self-incomp_S1"/>
    <property type="match status" value="1"/>
</dbReference>
<feature type="non-terminal residue" evidence="7">
    <location>
        <position position="1"/>
    </location>
</feature>
<evidence type="ECO:0000313" key="7">
    <source>
        <dbReference type="EMBL" id="EYU44678.1"/>
    </source>
</evidence>
<evidence type="ECO:0000313" key="8">
    <source>
        <dbReference type="Proteomes" id="UP000030748"/>
    </source>
</evidence>
<comment type="subcellular location">
    <subcellularLocation>
        <location evidence="1 6">Secreted</location>
    </subcellularLocation>
</comment>
<name>A0A022RY81_ERYGU</name>
<dbReference type="PANTHER" id="PTHR31232:SF61">
    <property type="entry name" value="S-PROTEIN HOMOLOG"/>
    <property type="match status" value="1"/>
</dbReference>
<reference evidence="7 8" key="1">
    <citation type="journal article" date="2013" name="Proc. Natl. Acad. Sci. U.S.A.">
        <title>Fine-scale variation in meiotic recombination in Mimulus inferred from population shotgun sequencing.</title>
        <authorList>
            <person name="Hellsten U."/>
            <person name="Wright K.M."/>
            <person name="Jenkins J."/>
            <person name="Shu S."/>
            <person name="Yuan Y."/>
            <person name="Wessler S.R."/>
            <person name="Schmutz J."/>
            <person name="Willis J.H."/>
            <person name="Rokhsar D.S."/>
        </authorList>
    </citation>
    <scope>NUCLEOTIDE SEQUENCE [LARGE SCALE GENOMIC DNA]</scope>
    <source>
        <strain evidence="8">cv. DUN x IM62</strain>
    </source>
</reference>
<evidence type="ECO:0000256" key="5">
    <source>
        <dbReference type="ARBA" id="ARBA00022729"/>
    </source>
</evidence>
<proteinExistence type="inferred from homology"/>
<keyword evidence="5" id="KW-0732">Signal</keyword>
<dbReference type="EMBL" id="KI630212">
    <property type="protein sequence ID" value="EYU44678.1"/>
    <property type="molecule type" value="Genomic_DNA"/>
</dbReference>
<protein>
    <recommendedName>
        <fullName evidence="6">S-protein homolog</fullName>
    </recommendedName>
</protein>
<organism evidence="7 8">
    <name type="scientific">Erythranthe guttata</name>
    <name type="common">Yellow monkey flower</name>
    <name type="synonym">Mimulus guttatus</name>
    <dbReference type="NCBI Taxonomy" id="4155"/>
    <lineage>
        <taxon>Eukaryota</taxon>
        <taxon>Viridiplantae</taxon>
        <taxon>Streptophyta</taxon>
        <taxon>Embryophyta</taxon>
        <taxon>Tracheophyta</taxon>
        <taxon>Spermatophyta</taxon>
        <taxon>Magnoliopsida</taxon>
        <taxon>eudicotyledons</taxon>
        <taxon>Gunneridae</taxon>
        <taxon>Pentapetalae</taxon>
        <taxon>asterids</taxon>
        <taxon>lamiids</taxon>
        <taxon>Lamiales</taxon>
        <taxon>Phrymaceae</taxon>
        <taxon>Erythranthe</taxon>
    </lineage>
</organism>
<sequence length="83" mass="9372">KLPPNTPYLNVHCKSGDRDLGNQVLALNQDFHWDFDSGIRTLSFCNLSWNRKSKTFDVYSVDCPTSTCPMGCALGLRIPMVYT</sequence>
<evidence type="ECO:0000256" key="6">
    <source>
        <dbReference type="RuleBase" id="RU367044"/>
    </source>
</evidence>
<dbReference type="PANTHER" id="PTHR31232">
    <property type="match status" value="1"/>
</dbReference>
<keyword evidence="4 6" id="KW-0964">Secreted</keyword>